<evidence type="ECO:0000313" key="4">
    <source>
        <dbReference type="Proteomes" id="UP000249390"/>
    </source>
</evidence>
<accession>A0A328DPR0</accession>
<protein>
    <recommendedName>
        <fullName evidence="2">GIR1-like zinc ribbon domain-containing protein</fullName>
    </recommendedName>
</protein>
<sequence length="108" mass="11471">MNPKKEGRRPELDLELNLSPPRATASPPQSPPLSSLSSMKPSPPSSCVSWELGQGDDGGDSSPLAEAAAGQMMVVVGCPRCLMYVMLAEEDCPKCPVCKSTVLLRFLP</sequence>
<dbReference type="Proteomes" id="UP000249390">
    <property type="component" value="Unassembled WGS sequence"/>
</dbReference>
<feature type="region of interest" description="Disordered" evidence="1">
    <location>
        <begin position="1"/>
        <end position="64"/>
    </location>
</feature>
<reference evidence="3 4" key="1">
    <citation type="submission" date="2018-06" db="EMBL/GenBank/DDBJ databases">
        <title>The Genome of Cuscuta australis (Dodder) Provides Insight into the Evolution of Plant Parasitism.</title>
        <authorList>
            <person name="Liu H."/>
        </authorList>
    </citation>
    <scope>NUCLEOTIDE SEQUENCE [LARGE SCALE GENOMIC DNA]</scope>
    <source>
        <strain evidence="4">cv. Yunnan</strain>
        <tissue evidence="3">Vines</tissue>
    </source>
</reference>
<name>A0A328DPR0_9ASTE</name>
<dbReference type="AlphaFoldDB" id="A0A328DPR0"/>
<evidence type="ECO:0000256" key="1">
    <source>
        <dbReference type="SAM" id="MobiDB-lite"/>
    </source>
</evidence>
<feature type="domain" description="GIR1-like zinc ribbon" evidence="2">
    <location>
        <begin position="73"/>
        <end position="107"/>
    </location>
</feature>
<evidence type="ECO:0000313" key="3">
    <source>
        <dbReference type="EMBL" id="RAL45983.1"/>
    </source>
</evidence>
<keyword evidence="4" id="KW-1185">Reference proteome</keyword>
<organism evidence="3 4">
    <name type="scientific">Cuscuta australis</name>
    <dbReference type="NCBI Taxonomy" id="267555"/>
    <lineage>
        <taxon>Eukaryota</taxon>
        <taxon>Viridiplantae</taxon>
        <taxon>Streptophyta</taxon>
        <taxon>Embryophyta</taxon>
        <taxon>Tracheophyta</taxon>
        <taxon>Spermatophyta</taxon>
        <taxon>Magnoliopsida</taxon>
        <taxon>eudicotyledons</taxon>
        <taxon>Gunneridae</taxon>
        <taxon>Pentapetalae</taxon>
        <taxon>asterids</taxon>
        <taxon>lamiids</taxon>
        <taxon>Solanales</taxon>
        <taxon>Convolvulaceae</taxon>
        <taxon>Cuscuteae</taxon>
        <taxon>Cuscuta</taxon>
        <taxon>Cuscuta subgen. Grammica</taxon>
        <taxon>Cuscuta sect. Cleistogrammica</taxon>
    </lineage>
</organism>
<dbReference type="PANTHER" id="PTHR33177">
    <property type="entry name" value="PUTATIVE-RELATED"/>
    <property type="match status" value="1"/>
</dbReference>
<dbReference type="PANTHER" id="PTHR33177:SF74">
    <property type="entry name" value="PROTEIN GL2-INTERACTING REPRESSOR 1"/>
    <property type="match status" value="1"/>
</dbReference>
<evidence type="ECO:0000259" key="2">
    <source>
        <dbReference type="Pfam" id="PF24747"/>
    </source>
</evidence>
<gene>
    <name evidence="3" type="ORF">DM860_006137</name>
</gene>
<dbReference type="InterPro" id="IPR056440">
    <property type="entry name" value="Zn-ribbon_GIR1"/>
</dbReference>
<proteinExistence type="predicted"/>
<comment type="caution">
    <text evidence="3">The sequence shown here is derived from an EMBL/GenBank/DDBJ whole genome shotgun (WGS) entry which is preliminary data.</text>
</comment>
<feature type="compositionally biased region" description="Basic and acidic residues" evidence="1">
    <location>
        <begin position="1"/>
        <end position="12"/>
    </location>
</feature>
<dbReference type="Pfam" id="PF24747">
    <property type="entry name" value="Zn-ribbon_GIR1"/>
    <property type="match status" value="1"/>
</dbReference>
<dbReference type="InterPro" id="IPR055281">
    <property type="entry name" value="GIR1-2/SIED1"/>
</dbReference>
<dbReference type="EMBL" id="NQVE01000125">
    <property type="protein sequence ID" value="RAL45983.1"/>
    <property type="molecule type" value="Genomic_DNA"/>
</dbReference>